<dbReference type="Proteomes" id="UP000824044">
    <property type="component" value="Unassembled WGS sequence"/>
</dbReference>
<accession>A0A9D2DW25</accession>
<dbReference type="AlphaFoldDB" id="A0A9D2DW25"/>
<reference evidence="1" key="1">
    <citation type="journal article" date="2021" name="PeerJ">
        <title>Extensive microbial diversity within the chicken gut microbiome revealed by metagenomics and culture.</title>
        <authorList>
            <person name="Gilroy R."/>
            <person name="Ravi A."/>
            <person name="Getino M."/>
            <person name="Pursley I."/>
            <person name="Horton D.L."/>
            <person name="Alikhan N.F."/>
            <person name="Baker D."/>
            <person name="Gharbi K."/>
            <person name="Hall N."/>
            <person name="Watson M."/>
            <person name="Adriaenssens E.M."/>
            <person name="Foster-Nyarko E."/>
            <person name="Jarju S."/>
            <person name="Secka A."/>
            <person name="Antonio M."/>
            <person name="Oren A."/>
            <person name="Chaudhuri R.R."/>
            <person name="La Ragione R."/>
            <person name="Hildebrand F."/>
            <person name="Pallen M.J."/>
        </authorList>
    </citation>
    <scope>NUCLEOTIDE SEQUENCE</scope>
    <source>
        <strain evidence="1">CHK33-5263</strain>
    </source>
</reference>
<dbReference type="EMBL" id="DXBS01000035">
    <property type="protein sequence ID" value="HIZ24143.1"/>
    <property type="molecule type" value="Genomic_DNA"/>
</dbReference>
<name>A0A9D2DW25_9FIRM</name>
<organism evidence="1 2">
    <name type="scientific">Candidatus Gallimonas intestinigallinarum</name>
    <dbReference type="NCBI Taxonomy" id="2838604"/>
    <lineage>
        <taxon>Bacteria</taxon>
        <taxon>Bacillati</taxon>
        <taxon>Bacillota</taxon>
        <taxon>Clostridia</taxon>
        <taxon>Candidatus Gallimonas</taxon>
    </lineage>
</organism>
<comment type="caution">
    <text evidence="1">The sequence shown here is derived from an EMBL/GenBank/DDBJ whole genome shotgun (WGS) entry which is preliminary data.</text>
</comment>
<reference evidence="1" key="2">
    <citation type="submission" date="2021-04" db="EMBL/GenBank/DDBJ databases">
        <authorList>
            <person name="Gilroy R."/>
        </authorList>
    </citation>
    <scope>NUCLEOTIDE SEQUENCE</scope>
    <source>
        <strain evidence="1">CHK33-5263</strain>
    </source>
</reference>
<dbReference type="Gene3D" id="3.40.630.30">
    <property type="match status" value="1"/>
</dbReference>
<proteinExistence type="predicted"/>
<dbReference type="InterPro" id="IPR016181">
    <property type="entry name" value="Acyl_CoA_acyltransferase"/>
</dbReference>
<evidence type="ECO:0000313" key="1">
    <source>
        <dbReference type="EMBL" id="HIZ24143.1"/>
    </source>
</evidence>
<sequence length="161" mass="17884">MIIQATMRDLPALESLYAAARERMRAAGNSDQWKDSYPPRTLIEEDIARGRLYLVKETDALLGAFVFFVGTEENYAAIDGMWMTENRAYGVIHRVASSGARRGFLKTVVDYCAQFAGDLRIDTHRDNAPMRGALTALGFRACGVVIVDDGTERIAFERVTG</sequence>
<gene>
    <name evidence="1" type="ORF">H9812_01515</name>
</gene>
<protein>
    <submittedName>
        <fullName evidence="1">N-acetyltransferase</fullName>
    </submittedName>
</protein>
<evidence type="ECO:0000313" key="2">
    <source>
        <dbReference type="Proteomes" id="UP000824044"/>
    </source>
</evidence>
<dbReference type="SUPFAM" id="SSF55729">
    <property type="entry name" value="Acyl-CoA N-acyltransferases (Nat)"/>
    <property type="match status" value="1"/>
</dbReference>